<comment type="caution">
    <text evidence="1">The sequence shown here is derived from an EMBL/GenBank/DDBJ whole genome shotgun (WGS) entry which is preliminary data.</text>
</comment>
<evidence type="ECO:0000313" key="1">
    <source>
        <dbReference type="EMBL" id="PLR45203.1"/>
    </source>
</evidence>
<organism evidence="1 2">
    <name type="scientific">Chimaeribacter arupi</name>
    <dbReference type="NCBI Taxonomy" id="2060066"/>
    <lineage>
        <taxon>Bacteria</taxon>
        <taxon>Pseudomonadati</taxon>
        <taxon>Pseudomonadota</taxon>
        <taxon>Gammaproteobacteria</taxon>
        <taxon>Enterobacterales</taxon>
        <taxon>Yersiniaceae</taxon>
        <taxon>Chimaeribacter</taxon>
    </lineage>
</organism>
<gene>
    <name evidence="1" type="ORF">CYR34_18040</name>
</gene>
<proteinExistence type="predicted"/>
<dbReference type="OrthoDB" id="6505368at2"/>
<dbReference type="RefSeq" id="WP_101835837.1">
    <property type="nucleotide sequence ID" value="NZ_PJZK01000023.1"/>
</dbReference>
<accession>A0A2N5EIZ1</accession>
<protein>
    <submittedName>
        <fullName evidence="1">Uncharacterized protein</fullName>
    </submittedName>
</protein>
<sequence>MPQIVLTQYRESAADEIAGLQADLATRGIELHLRRAPPGAPVTIELTTPALVVVAFAQTFLAALVGELAKDAYDWLKQRLGGFAREVAAQQPAREGMLKNDVAPLALDADTPGAHFRLPLPVNDPAFAYEAAVAAFLEFAVACQAGRATLDDLGPGAAEHPDGVIRLRYDAAARRLVWDDPVAPVLRRP</sequence>
<dbReference type="Proteomes" id="UP000234626">
    <property type="component" value="Unassembled WGS sequence"/>
</dbReference>
<dbReference type="EMBL" id="PJZK01000023">
    <property type="protein sequence ID" value="PLR45203.1"/>
    <property type="molecule type" value="Genomic_DNA"/>
</dbReference>
<keyword evidence="2" id="KW-1185">Reference proteome</keyword>
<dbReference type="AlphaFoldDB" id="A0A2N5EIZ1"/>
<name>A0A2N5EIZ1_9GAMM</name>
<reference evidence="1 2" key="1">
    <citation type="submission" date="2017-12" db="EMBL/GenBank/DDBJ databases">
        <title>Characterization of six clinical isolates of Enterochimera gen. nov., a novel genus of the Yersiniaciae family and the three species Enterochimera arupensis sp. nov., Enterochimera coloradensis sp. nov, and Enterochimera californica sp. nov.</title>
        <authorList>
            <person name="Rossi A."/>
            <person name="Fisher M."/>
        </authorList>
    </citation>
    <scope>NUCLEOTIDE SEQUENCE [LARGE SCALE GENOMIC DNA]</scope>
    <source>
        <strain evidence="1 2">2016Iso1</strain>
    </source>
</reference>
<evidence type="ECO:0000313" key="2">
    <source>
        <dbReference type="Proteomes" id="UP000234626"/>
    </source>
</evidence>